<proteinExistence type="predicted"/>
<dbReference type="Proteomes" id="UP001366060">
    <property type="component" value="Unassembled WGS sequence"/>
</dbReference>
<dbReference type="RefSeq" id="WP_341629055.1">
    <property type="nucleotide sequence ID" value="NZ_JBAKBA010000050.1"/>
</dbReference>
<protein>
    <submittedName>
        <fullName evidence="1">Short-chain dehydrogenase</fullName>
    </submittedName>
</protein>
<name>A0ABU9HFH6_9GAMM</name>
<organism evidence="1 2">
    <name type="scientific">Psychromonas arctica</name>
    <dbReference type="NCBI Taxonomy" id="168275"/>
    <lineage>
        <taxon>Bacteria</taxon>
        <taxon>Pseudomonadati</taxon>
        <taxon>Pseudomonadota</taxon>
        <taxon>Gammaproteobacteria</taxon>
        <taxon>Alteromonadales</taxon>
        <taxon>Psychromonadaceae</taxon>
        <taxon>Psychromonas</taxon>
    </lineage>
</organism>
<evidence type="ECO:0000313" key="2">
    <source>
        <dbReference type="Proteomes" id="UP001366060"/>
    </source>
</evidence>
<dbReference type="EMBL" id="JBAKBA010000050">
    <property type="protein sequence ID" value="MEL0660646.1"/>
    <property type="molecule type" value="Genomic_DNA"/>
</dbReference>
<keyword evidence="2" id="KW-1185">Reference proteome</keyword>
<gene>
    <name evidence="1" type="ORF">V6255_16040</name>
</gene>
<sequence length="264" mass="30587">MSNNKYPSPYDFFINTPIYEKIVIDESSSKVGMDIFNFGKPFDSYCPFCKEHSIFERIVGNYWSGMTDSEGWVDRGDQKFNFRCTRVKSHQLEFYVRITDRTFEKVGQTPSIADLQIFDVKKYSKILPKQYYMEFTKAIGLASHGVGLGSFVYLRRIFEQLISEAKLQLSDDASWNEELFNRAKMSEKIELVASELPEFLVENKLMYGILSKGIHELSEQECLQYFPVVKTGIEIILDSHLEKLQRQEKLNLARKALASVSSKI</sequence>
<reference evidence="1 2" key="1">
    <citation type="submission" date="2024-02" db="EMBL/GenBank/DDBJ databases">
        <title>Bacteria isolated from the canopy kelp, Nereocystis luetkeana.</title>
        <authorList>
            <person name="Pfister C.A."/>
            <person name="Younker I.T."/>
            <person name="Light S.H."/>
        </authorList>
    </citation>
    <scope>NUCLEOTIDE SEQUENCE [LARGE SCALE GENOMIC DNA]</scope>
    <source>
        <strain evidence="1 2">TI.2.07</strain>
    </source>
</reference>
<comment type="caution">
    <text evidence="1">The sequence shown here is derived from an EMBL/GenBank/DDBJ whole genome shotgun (WGS) entry which is preliminary data.</text>
</comment>
<evidence type="ECO:0000313" key="1">
    <source>
        <dbReference type="EMBL" id="MEL0660646.1"/>
    </source>
</evidence>
<accession>A0ABU9HFH6</accession>